<protein>
    <submittedName>
        <fullName evidence="6">GntR family transcriptional regulator</fullName>
    </submittedName>
</protein>
<dbReference type="PANTHER" id="PTHR43537">
    <property type="entry name" value="TRANSCRIPTIONAL REGULATOR, GNTR FAMILY"/>
    <property type="match status" value="1"/>
</dbReference>
<dbReference type="Pfam" id="PF07729">
    <property type="entry name" value="FCD"/>
    <property type="match status" value="1"/>
</dbReference>
<dbReference type="InterPro" id="IPR000524">
    <property type="entry name" value="Tscrpt_reg_HTH_GntR"/>
</dbReference>
<dbReference type="InterPro" id="IPR036390">
    <property type="entry name" value="WH_DNA-bd_sf"/>
</dbReference>
<dbReference type="PRINTS" id="PR00035">
    <property type="entry name" value="HTHGNTR"/>
</dbReference>
<reference evidence="6 7" key="1">
    <citation type="submission" date="2015-03" db="EMBL/GenBank/DDBJ databases">
        <title>Draft genome sequence of Elstera litoralis.</title>
        <authorList>
            <person name="Rahalkar M.C."/>
            <person name="Dhakephalkar P.K."/>
            <person name="Pore S.D."/>
            <person name="Arora P."/>
            <person name="Kapse N.G."/>
            <person name="Pandit P.S."/>
        </authorList>
    </citation>
    <scope>NUCLEOTIDE SEQUENCE [LARGE SCALE GENOMIC DNA]</scope>
    <source>
        <strain evidence="6 7">Dia-1</strain>
    </source>
</reference>
<dbReference type="EMBL" id="LAJY01000006">
    <property type="protein sequence ID" value="KJV11129.1"/>
    <property type="molecule type" value="Genomic_DNA"/>
</dbReference>
<dbReference type="PROSITE" id="PS50949">
    <property type="entry name" value="HTH_GNTR"/>
    <property type="match status" value="1"/>
</dbReference>
<dbReference type="SUPFAM" id="SSF48008">
    <property type="entry name" value="GntR ligand-binding domain-like"/>
    <property type="match status" value="1"/>
</dbReference>
<name>A0A0F3IZV2_9PROT</name>
<evidence type="ECO:0000259" key="5">
    <source>
        <dbReference type="PROSITE" id="PS50949"/>
    </source>
</evidence>
<dbReference type="PATRIC" id="fig|552518.3.peg.3697"/>
<gene>
    <name evidence="6" type="ORF">VZ95_00350</name>
</gene>
<sequence length="237" mass="26060">MRQKKRTIRMTGLRSSARRGTRAEDLRQQLADEIVRGILAPGTALDETELAGRFGVSRTPVREAIRLLGASGLVETRQHRSALVARPSQEQLAAMFTVMADLEALCAGYAAVSMTARERRALETLHRAMAPLVREGDPQQFHEANVEFHALIYAGSHNPYLAELTAMTRSRLSPFRRAQFRTLGRLSRSYGEHELVVDAILKGDQTTAAAAMLGHIGTVEQAYLQYVDTETATAASA</sequence>
<dbReference type="GO" id="GO:0003700">
    <property type="term" value="F:DNA-binding transcription factor activity"/>
    <property type="evidence" value="ECO:0007669"/>
    <property type="project" value="InterPro"/>
</dbReference>
<dbReference type="Pfam" id="PF00392">
    <property type="entry name" value="GntR"/>
    <property type="match status" value="1"/>
</dbReference>
<evidence type="ECO:0000256" key="3">
    <source>
        <dbReference type="ARBA" id="ARBA00023163"/>
    </source>
</evidence>
<keyword evidence="7" id="KW-1185">Reference proteome</keyword>
<comment type="caution">
    <text evidence="6">The sequence shown here is derived from an EMBL/GenBank/DDBJ whole genome shotgun (WGS) entry which is preliminary data.</text>
</comment>
<dbReference type="Gene3D" id="1.10.10.10">
    <property type="entry name" value="Winged helix-like DNA-binding domain superfamily/Winged helix DNA-binding domain"/>
    <property type="match status" value="1"/>
</dbReference>
<evidence type="ECO:0000313" key="7">
    <source>
        <dbReference type="Proteomes" id="UP000033774"/>
    </source>
</evidence>
<proteinExistence type="predicted"/>
<dbReference type="SUPFAM" id="SSF46785">
    <property type="entry name" value="Winged helix' DNA-binding domain"/>
    <property type="match status" value="1"/>
</dbReference>
<dbReference type="OrthoDB" id="9789310at2"/>
<dbReference type="GO" id="GO:0003677">
    <property type="term" value="F:DNA binding"/>
    <property type="evidence" value="ECO:0007669"/>
    <property type="project" value="UniProtKB-KW"/>
</dbReference>
<dbReference type="InterPro" id="IPR036388">
    <property type="entry name" value="WH-like_DNA-bd_sf"/>
</dbReference>
<dbReference type="PANTHER" id="PTHR43537:SF49">
    <property type="entry name" value="TRANSCRIPTIONAL REGULATORY PROTEIN"/>
    <property type="match status" value="1"/>
</dbReference>
<evidence type="ECO:0000313" key="6">
    <source>
        <dbReference type="EMBL" id="KJV11129.1"/>
    </source>
</evidence>
<dbReference type="InterPro" id="IPR011711">
    <property type="entry name" value="GntR_C"/>
</dbReference>
<evidence type="ECO:0000256" key="2">
    <source>
        <dbReference type="ARBA" id="ARBA00023125"/>
    </source>
</evidence>
<dbReference type="SMART" id="SM00895">
    <property type="entry name" value="FCD"/>
    <property type="match status" value="1"/>
</dbReference>
<evidence type="ECO:0000256" key="1">
    <source>
        <dbReference type="ARBA" id="ARBA00023015"/>
    </source>
</evidence>
<feature type="domain" description="HTH gntR-type" evidence="5">
    <location>
        <begin position="20"/>
        <end position="87"/>
    </location>
</feature>
<dbReference type="InterPro" id="IPR008920">
    <property type="entry name" value="TF_FadR/GntR_C"/>
</dbReference>
<keyword evidence="2" id="KW-0238">DNA-binding</keyword>
<keyword evidence="1" id="KW-0805">Transcription regulation</keyword>
<evidence type="ECO:0000256" key="4">
    <source>
        <dbReference type="SAM" id="MobiDB-lite"/>
    </source>
</evidence>
<dbReference type="AlphaFoldDB" id="A0A0F3IZV2"/>
<dbReference type="Gene3D" id="1.20.120.530">
    <property type="entry name" value="GntR ligand-binding domain-like"/>
    <property type="match status" value="1"/>
</dbReference>
<dbReference type="Proteomes" id="UP000033774">
    <property type="component" value="Unassembled WGS sequence"/>
</dbReference>
<organism evidence="6 7">
    <name type="scientific">Elstera litoralis</name>
    <dbReference type="NCBI Taxonomy" id="552518"/>
    <lineage>
        <taxon>Bacteria</taxon>
        <taxon>Pseudomonadati</taxon>
        <taxon>Pseudomonadota</taxon>
        <taxon>Alphaproteobacteria</taxon>
        <taxon>Rhodospirillales</taxon>
        <taxon>Rhodospirillaceae</taxon>
        <taxon>Elstera</taxon>
    </lineage>
</organism>
<dbReference type="CDD" id="cd07377">
    <property type="entry name" value="WHTH_GntR"/>
    <property type="match status" value="1"/>
</dbReference>
<accession>A0A0F3IZV2</accession>
<dbReference type="SMART" id="SM00345">
    <property type="entry name" value="HTH_GNTR"/>
    <property type="match status" value="1"/>
</dbReference>
<feature type="region of interest" description="Disordered" evidence="4">
    <location>
        <begin position="1"/>
        <end position="22"/>
    </location>
</feature>
<keyword evidence="3" id="KW-0804">Transcription</keyword>